<dbReference type="RefSeq" id="WP_091137765.1">
    <property type="nucleotide sequence ID" value="NZ_FMVJ01000012.1"/>
</dbReference>
<organism evidence="2 3">
    <name type="scientific">Microvirga guangxiensis</name>
    <dbReference type="NCBI Taxonomy" id="549386"/>
    <lineage>
        <taxon>Bacteria</taxon>
        <taxon>Pseudomonadati</taxon>
        <taxon>Pseudomonadota</taxon>
        <taxon>Alphaproteobacteria</taxon>
        <taxon>Hyphomicrobiales</taxon>
        <taxon>Methylobacteriaceae</taxon>
        <taxon>Microvirga</taxon>
    </lineage>
</organism>
<proteinExistence type="predicted"/>
<gene>
    <name evidence="2" type="ORF">SAMN02927923_03640</name>
</gene>
<evidence type="ECO:0000256" key="1">
    <source>
        <dbReference type="SAM" id="SignalP"/>
    </source>
</evidence>
<evidence type="ECO:0000313" key="3">
    <source>
        <dbReference type="Proteomes" id="UP000199569"/>
    </source>
</evidence>
<keyword evidence="1" id="KW-0732">Signal</keyword>
<dbReference type="Proteomes" id="UP000199569">
    <property type="component" value="Unassembled WGS sequence"/>
</dbReference>
<protein>
    <submittedName>
        <fullName evidence="2">Uncharacterized protein</fullName>
    </submittedName>
</protein>
<feature type="signal peptide" evidence="1">
    <location>
        <begin position="1"/>
        <end position="20"/>
    </location>
</feature>
<sequence length="122" mass="14233">MKHLLLAALAAMTLAAPASAQYYYDDTRGQGDAWEERIQRTPRYDYYEERPSYNYRSRRDNGWREDRYYAQPRRGGYRQAERFGSVCVTSRGSCEYPQSLRPGTRCSCDIPGFGPKRGNIQR</sequence>
<dbReference type="EMBL" id="FMVJ01000012">
    <property type="protein sequence ID" value="SCZ04678.1"/>
    <property type="molecule type" value="Genomic_DNA"/>
</dbReference>
<keyword evidence="3" id="KW-1185">Reference proteome</keyword>
<evidence type="ECO:0000313" key="2">
    <source>
        <dbReference type="EMBL" id="SCZ04678.1"/>
    </source>
</evidence>
<reference evidence="2 3" key="1">
    <citation type="submission" date="2016-10" db="EMBL/GenBank/DDBJ databases">
        <authorList>
            <person name="de Groot N.N."/>
        </authorList>
    </citation>
    <scope>NUCLEOTIDE SEQUENCE [LARGE SCALE GENOMIC DNA]</scope>
    <source>
        <strain evidence="2 3">CGMCC 1.7666</strain>
    </source>
</reference>
<name>A0A1G5KX29_9HYPH</name>
<feature type="chain" id="PRO_5011637295" evidence="1">
    <location>
        <begin position="21"/>
        <end position="122"/>
    </location>
</feature>
<accession>A0A1G5KX29</accession>
<dbReference type="STRING" id="549386.SAMN02927923_03640"/>
<dbReference type="AlphaFoldDB" id="A0A1G5KX29"/>
<dbReference type="OrthoDB" id="7998449at2"/>